<name>A0A158ILS2_9BURK</name>
<proteinExistence type="inferred from homology"/>
<dbReference type="GO" id="GO:0043565">
    <property type="term" value="F:sequence-specific DNA binding"/>
    <property type="evidence" value="ECO:0007669"/>
    <property type="project" value="TreeGrafter"/>
</dbReference>
<dbReference type="SUPFAM" id="SSF53850">
    <property type="entry name" value="Periplasmic binding protein-like II"/>
    <property type="match status" value="1"/>
</dbReference>
<reference evidence="3 4" key="1">
    <citation type="submission" date="2016-01" db="EMBL/GenBank/DDBJ databases">
        <authorList>
            <person name="Oliw E.H."/>
        </authorList>
    </citation>
    <scope>NUCLEOTIDE SEQUENCE [LARGE SCALE GENOMIC DNA]</scope>
    <source>
        <strain evidence="3">LMG 27134</strain>
    </source>
</reference>
<dbReference type="Pfam" id="PF03466">
    <property type="entry name" value="LysR_substrate"/>
    <property type="match status" value="1"/>
</dbReference>
<dbReference type="InterPro" id="IPR058163">
    <property type="entry name" value="LysR-type_TF_proteobact-type"/>
</dbReference>
<evidence type="ECO:0000259" key="2">
    <source>
        <dbReference type="Pfam" id="PF03466"/>
    </source>
</evidence>
<dbReference type="PANTHER" id="PTHR30537:SF5">
    <property type="entry name" value="HTH-TYPE TRANSCRIPTIONAL ACTIVATOR TTDR-RELATED"/>
    <property type="match status" value="1"/>
</dbReference>
<dbReference type="EMBL" id="FCOK02000054">
    <property type="protein sequence ID" value="SAL57323.1"/>
    <property type="molecule type" value="Genomic_DNA"/>
</dbReference>
<feature type="domain" description="LysR substrate-binding" evidence="2">
    <location>
        <begin position="1"/>
        <end position="69"/>
    </location>
</feature>
<protein>
    <submittedName>
        <fullName evidence="3">LysR family transcriptional regulator</fullName>
    </submittedName>
</protein>
<dbReference type="AlphaFoldDB" id="A0A158ILS2"/>
<evidence type="ECO:0000313" key="4">
    <source>
        <dbReference type="Proteomes" id="UP000054683"/>
    </source>
</evidence>
<sequence length="76" mass="8283">MQAIAAAAIEGFGLAWLPSWLLSRYEKTGELVVVMNSCGMLPQDIHAVWPQTRYLPSKTRRAIDALVAEIPGMIAG</sequence>
<dbReference type="PANTHER" id="PTHR30537">
    <property type="entry name" value="HTH-TYPE TRANSCRIPTIONAL REGULATOR"/>
    <property type="match status" value="1"/>
</dbReference>
<evidence type="ECO:0000313" key="3">
    <source>
        <dbReference type="EMBL" id="SAL57323.1"/>
    </source>
</evidence>
<dbReference type="Gene3D" id="3.40.190.290">
    <property type="match status" value="1"/>
</dbReference>
<dbReference type="GO" id="GO:0006351">
    <property type="term" value="P:DNA-templated transcription"/>
    <property type="evidence" value="ECO:0007669"/>
    <property type="project" value="TreeGrafter"/>
</dbReference>
<organism evidence="3 4">
    <name type="scientific">Caballeronia udeis</name>
    <dbReference type="NCBI Taxonomy" id="1232866"/>
    <lineage>
        <taxon>Bacteria</taxon>
        <taxon>Pseudomonadati</taxon>
        <taxon>Pseudomonadota</taxon>
        <taxon>Betaproteobacteria</taxon>
        <taxon>Burkholderiales</taxon>
        <taxon>Burkholderiaceae</taxon>
        <taxon>Caballeronia</taxon>
    </lineage>
</organism>
<dbReference type="Proteomes" id="UP000054683">
    <property type="component" value="Unassembled WGS sequence"/>
</dbReference>
<dbReference type="GO" id="GO:0003700">
    <property type="term" value="F:DNA-binding transcription factor activity"/>
    <property type="evidence" value="ECO:0007669"/>
    <property type="project" value="TreeGrafter"/>
</dbReference>
<comment type="similarity">
    <text evidence="1">Belongs to the LysR transcriptional regulatory family.</text>
</comment>
<dbReference type="InterPro" id="IPR005119">
    <property type="entry name" value="LysR_subst-bd"/>
</dbReference>
<gene>
    <name evidence="3" type="ORF">AWB69_06222</name>
</gene>
<accession>A0A158ILS2</accession>
<evidence type="ECO:0000256" key="1">
    <source>
        <dbReference type="ARBA" id="ARBA00009437"/>
    </source>
</evidence>